<reference evidence="1" key="1">
    <citation type="submission" date="2013-12" db="EMBL/GenBank/DDBJ databases">
        <title>The Genome Sequence of Aphanomyces astaci APO3.</title>
        <authorList>
            <consortium name="The Broad Institute Genomics Platform"/>
            <person name="Russ C."/>
            <person name="Tyler B."/>
            <person name="van West P."/>
            <person name="Dieguez-Uribeondo J."/>
            <person name="Young S.K."/>
            <person name="Zeng Q."/>
            <person name="Gargeya S."/>
            <person name="Fitzgerald M."/>
            <person name="Abouelleil A."/>
            <person name="Alvarado L."/>
            <person name="Chapman S.B."/>
            <person name="Gainer-Dewar J."/>
            <person name="Goldberg J."/>
            <person name="Griggs A."/>
            <person name="Gujja S."/>
            <person name="Hansen M."/>
            <person name="Howarth C."/>
            <person name="Imamovic A."/>
            <person name="Ireland A."/>
            <person name="Larimer J."/>
            <person name="McCowan C."/>
            <person name="Murphy C."/>
            <person name="Pearson M."/>
            <person name="Poon T.W."/>
            <person name="Priest M."/>
            <person name="Roberts A."/>
            <person name="Saif S."/>
            <person name="Shea T."/>
            <person name="Sykes S."/>
            <person name="Wortman J."/>
            <person name="Nusbaum C."/>
            <person name="Birren B."/>
        </authorList>
    </citation>
    <scope>NUCLEOTIDE SEQUENCE [LARGE SCALE GENOMIC DNA]</scope>
    <source>
        <strain evidence="1">APO3</strain>
    </source>
</reference>
<dbReference type="RefSeq" id="XP_009832055.1">
    <property type="nucleotide sequence ID" value="XM_009833753.1"/>
</dbReference>
<proteinExistence type="predicted"/>
<name>W4GHE6_APHAT</name>
<dbReference type="GeneID" id="20809993"/>
<gene>
    <name evidence="1" type="ORF">H257_07997</name>
</gene>
<evidence type="ECO:0000313" key="1">
    <source>
        <dbReference type="EMBL" id="ETV78474.1"/>
    </source>
</evidence>
<sequence>MPVLACKFIKDMINAGLLNKADTESPMHVANACMKNVQGWDLKSEINDIQRQLEVKACGCATEVRRLVQLLSKYHTGPATPCVIEGYAVPTSPTLVPTSPTLVPTDLDSDATELITSVLPPELSSEAHPKAFVPPSSSLHAVPQLPLLPTPAPTPLKTPWRINVIALHRTPAPTPLNALIRDRNESNVQRPAHHVKLIDPASALWTRC</sequence>
<dbReference type="EMBL" id="KI913130">
    <property type="protein sequence ID" value="ETV78474.1"/>
    <property type="molecule type" value="Genomic_DNA"/>
</dbReference>
<protein>
    <submittedName>
        <fullName evidence="1">Uncharacterized protein</fullName>
    </submittedName>
</protein>
<accession>W4GHE6</accession>
<organism evidence="1">
    <name type="scientific">Aphanomyces astaci</name>
    <name type="common">Crayfish plague agent</name>
    <dbReference type="NCBI Taxonomy" id="112090"/>
    <lineage>
        <taxon>Eukaryota</taxon>
        <taxon>Sar</taxon>
        <taxon>Stramenopiles</taxon>
        <taxon>Oomycota</taxon>
        <taxon>Saprolegniomycetes</taxon>
        <taxon>Saprolegniales</taxon>
        <taxon>Verrucalvaceae</taxon>
        <taxon>Aphanomyces</taxon>
    </lineage>
</organism>
<dbReference type="AlphaFoldDB" id="W4GHE6"/>
<dbReference type="VEuPathDB" id="FungiDB:H257_07997"/>